<evidence type="ECO:0000256" key="1">
    <source>
        <dbReference type="ARBA" id="ARBA00022448"/>
    </source>
</evidence>
<dbReference type="InterPro" id="IPR004710">
    <property type="entry name" value="Bilac:Na_transpt"/>
</dbReference>
<dbReference type="Proteomes" id="UP000886611">
    <property type="component" value="Unassembled WGS sequence"/>
</dbReference>
<keyword evidence="1" id="KW-0813">Transport</keyword>
<keyword evidence="2" id="KW-0812">Transmembrane</keyword>
<reference evidence="3 4" key="1">
    <citation type="journal article" date="2021" name="Cell">
        <title>Tracing the genetic footprints of vertebrate landing in non-teleost ray-finned fishes.</title>
        <authorList>
            <person name="Bi X."/>
            <person name="Wang K."/>
            <person name="Yang L."/>
            <person name="Pan H."/>
            <person name="Jiang H."/>
            <person name="Wei Q."/>
            <person name="Fang M."/>
            <person name="Yu H."/>
            <person name="Zhu C."/>
            <person name="Cai Y."/>
            <person name="He Y."/>
            <person name="Gan X."/>
            <person name="Zeng H."/>
            <person name="Yu D."/>
            <person name="Zhu Y."/>
            <person name="Jiang H."/>
            <person name="Qiu Q."/>
            <person name="Yang H."/>
            <person name="Zhang Y.E."/>
            <person name="Wang W."/>
            <person name="Zhu M."/>
            <person name="He S."/>
            <person name="Zhang G."/>
        </authorList>
    </citation>
    <scope>NUCLEOTIDE SEQUENCE [LARGE SCALE GENOMIC DNA]</scope>
    <source>
        <strain evidence="3">Bchr_013</strain>
    </source>
</reference>
<comment type="caution">
    <text evidence="3">The sequence shown here is derived from an EMBL/GenBank/DDBJ whole genome shotgun (WGS) entry which is preliminary data.</text>
</comment>
<gene>
    <name evidence="3" type="primary">Slc10a2_1</name>
    <name evidence="3" type="ORF">GTO96_0007081</name>
</gene>
<feature type="transmembrane region" description="Helical" evidence="2">
    <location>
        <begin position="129"/>
        <end position="150"/>
    </location>
</feature>
<dbReference type="GO" id="GO:0016324">
    <property type="term" value="C:apical plasma membrane"/>
    <property type="evidence" value="ECO:0007669"/>
    <property type="project" value="TreeGrafter"/>
</dbReference>
<dbReference type="InterPro" id="IPR038770">
    <property type="entry name" value="Na+/solute_symporter_sf"/>
</dbReference>
<feature type="transmembrane region" description="Helical" evidence="2">
    <location>
        <begin position="33"/>
        <end position="54"/>
    </location>
</feature>
<evidence type="ECO:0000256" key="2">
    <source>
        <dbReference type="SAM" id="Phobius"/>
    </source>
</evidence>
<dbReference type="PANTHER" id="PTHR10361">
    <property type="entry name" value="SODIUM-BILE ACID COTRANSPORTER"/>
    <property type="match status" value="1"/>
</dbReference>
<feature type="non-terminal residue" evidence="3">
    <location>
        <position position="1"/>
    </location>
</feature>
<keyword evidence="2" id="KW-1133">Transmembrane helix</keyword>
<proteinExistence type="predicted"/>
<sequence length="188" mass="21110">MSSRAGFMLLLVLIPVCVGIFTRRLIAKKAEIIVKVGFIVGTLAMILFFGAAVIDGQMWNISASVICAGFLSPCIGYSLGFLFARLSRQSWTRCRTICLETGIQNTYMCAIFIELSFSGLIQQEMMSYILIYIFASYGVAFLVIKGYIIYSKCFKKHRSQLPVVNVEEVQSYNAHDPLREQSRPGMEE</sequence>
<keyword evidence="4" id="KW-1185">Reference proteome</keyword>
<evidence type="ECO:0000313" key="4">
    <source>
        <dbReference type="Proteomes" id="UP000886611"/>
    </source>
</evidence>
<organism evidence="3 4">
    <name type="scientific">Polypterus senegalus</name>
    <name type="common">Senegal bichir</name>
    <dbReference type="NCBI Taxonomy" id="55291"/>
    <lineage>
        <taxon>Eukaryota</taxon>
        <taxon>Metazoa</taxon>
        <taxon>Chordata</taxon>
        <taxon>Craniata</taxon>
        <taxon>Vertebrata</taxon>
        <taxon>Euteleostomi</taxon>
        <taxon>Actinopterygii</taxon>
        <taxon>Polypteriformes</taxon>
        <taxon>Polypteridae</taxon>
        <taxon>Polypterus</taxon>
    </lineage>
</organism>
<keyword evidence="2" id="KW-0472">Membrane</keyword>
<feature type="transmembrane region" description="Helical" evidence="2">
    <location>
        <begin position="105"/>
        <end position="123"/>
    </location>
</feature>
<accession>A0A8X7WRG6</accession>
<dbReference type="EMBL" id="JAATIS010009265">
    <property type="protein sequence ID" value="KAG2455467.1"/>
    <property type="molecule type" value="Genomic_DNA"/>
</dbReference>
<dbReference type="Gene3D" id="1.20.1530.20">
    <property type="match status" value="1"/>
</dbReference>
<dbReference type="GO" id="GO:0008508">
    <property type="term" value="F:bile acid:sodium symporter activity"/>
    <property type="evidence" value="ECO:0007669"/>
    <property type="project" value="TreeGrafter"/>
</dbReference>
<protein>
    <submittedName>
        <fullName evidence="3">NTCP2 protein</fullName>
    </submittedName>
</protein>
<feature type="transmembrane region" description="Helical" evidence="2">
    <location>
        <begin position="60"/>
        <end position="84"/>
    </location>
</feature>
<dbReference type="PANTHER" id="PTHR10361:SF19">
    <property type="entry name" value="ILEAL SODIUM_BILE ACID COTRANSPORTER"/>
    <property type="match status" value="1"/>
</dbReference>
<evidence type="ECO:0000313" key="3">
    <source>
        <dbReference type="EMBL" id="KAG2455467.1"/>
    </source>
</evidence>
<name>A0A8X7WRG6_POLSE</name>
<feature type="transmembrane region" description="Helical" evidence="2">
    <location>
        <begin position="6"/>
        <end position="26"/>
    </location>
</feature>
<feature type="non-terminal residue" evidence="3">
    <location>
        <position position="188"/>
    </location>
</feature>
<dbReference type="AlphaFoldDB" id="A0A8X7WRG6"/>